<reference evidence="2 3" key="1">
    <citation type="submission" date="2024-10" db="EMBL/GenBank/DDBJ databases">
        <title>The Natural Products Discovery Center: Release of the First 8490 Sequenced Strains for Exploring Actinobacteria Biosynthetic Diversity.</title>
        <authorList>
            <person name="Kalkreuter E."/>
            <person name="Kautsar S.A."/>
            <person name="Yang D."/>
            <person name="Bader C.D."/>
            <person name="Teijaro C.N."/>
            <person name="Fluegel L."/>
            <person name="Davis C.M."/>
            <person name="Simpson J.R."/>
            <person name="Lauterbach L."/>
            <person name="Steele A.D."/>
            <person name="Gui C."/>
            <person name="Meng S."/>
            <person name="Li G."/>
            <person name="Viehrig K."/>
            <person name="Ye F."/>
            <person name="Su P."/>
            <person name="Kiefer A.F."/>
            <person name="Nichols A."/>
            <person name="Cepeda A.J."/>
            <person name="Yan W."/>
            <person name="Fan B."/>
            <person name="Jiang Y."/>
            <person name="Adhikari A."/>
            <person name="Zheng C.-J."/>
            <person name="Schuster L."/>
            <person name="Cowan T.M."/>
            <person name="Smanski M.J."/>
            <person name="Chevrette M.G."/>
            <person name="De Carvalho L.P.S."/>
            <person name="Shen B."/>
        </authorList>
    </citation>
    <scope>NUCLEOTIDE SEQUENCE [LARGE SCALE GENOMIC DNA]</scope>
    <source>
        <strain evidence="2 3">NPDC050545</strain>
    </source>
</reference>
<dbReference type="InterPro" id="IPR038109">
    <property type="entry name" value="DNA_bind_recomb_sf"/>
</dbReference>
<dbReference type="InterPro" id="IPR011109">
    <property type="entry name" value="DNA_bind_recombinase_dom"/>
</dbReference>
<dbReference type="Pfam" id="PF07508">
    <property type="entry name" value="Recombinase"/>
    <property type="match status" value="1"/>
</dbReference>
<dbReference type="Gene3D" id="3.90.1750.20">
    <property type="entry name" value="Putative Large Serine Recombinase, Chain B, Domain 2"/>
    <property type="match status" value="1"/>
</dbReference>
<feature type="domain" description="Recombinase" evidence="1">
    <location>
        <begin position="1"/>
        <end position="57"/>
    </location>
</feature>
<keyword evidence="3" id="KW-1185">Reference proteome</keyword>
<organism evidence="2 3">
    <name type="scientific">Nonomuraea typhae</name>
    <dbReference type="NCBI Taxonomy" id="2603600"/>
    <lineage>
        <taxon>Bacteria</taxon>
        <taxon>Bacillati</taxon>
        <taxon>Actinomycetota</taxon>
        <taxon>Actinomycetes</taxon>
        <taxon>Streptosporangiales</taxon>
        <taxon>Streptosporangiaceae</taxon>
        <taxon>Nonomuraea</taxon>
    </lineage>
</organism>
<sequence>MHEILINPKYTGYMVWNRRATRKGGSRNPPEVWVWSPHPTHEPLLTKETFLAAQKVAATKERSRSAAGLNSAHPLARRFYPLRSHVFCNDCRRRKFGKARTPYSYFACAPAPGYHPKGHPATIYAREDLLLDGVSNFFARRISGSARTVSFYRSRTDNEDSAAAERIGVAG</sequence>
<accession>A0ABW7Z0P4</accession>
<protein>
    <submittedName>
        <fullName evidence="2">Recombinase family protein</fullName>
    </submittedName>
</protein>
<gene>
    <name evidence="2" type="ORF">ACIBG2_23150</name>
</gene>
<evidence type="ECO:0000259" key="1">
    <source>
        <dbReference type="Pfam" id="PF07508"/>
    </source>
</evidence>
<name>A0ABW7Z0P4_9ACTN</name>
<dbReference type="RefSeq" id="WP_397084847.1">
    <property type="nucleotide sequence ID" value="NZ_JBITGY010000006.1"/>
</dbReference>
<comment type="caution">
    <text evidence="2">The sequence shown here is derived from an EMBL/GenBank/DDBJ whole genome shotgun (WGS) entry which is preliminary data.</text>
</comment>
<proteinExistence type="predicted"/>
<evidence type="ECO:0000313" key="2">
    <source>
        <dbReference type="EMBL" id="MFI6500299.1"/>
    </source>
</evidence>
<evidence type="ECO:0000313" key="3">
    <source>
        <dbReference type="Proteomes" id="UP001612741"/>
    </source>
</evidence>
<dbReference type="Proteomes" id="UP001612741">
    <property type="component" value="Unassembled WGS sequence"/>
</dbReference>
<dbReference type="EMBL" id="JBITGY010000006">
    <property type="protein sequence ID" value="MFI6500299.1"/>
    <property type="molecule type" value="Genomic_DNA"/>
</dbReference>